<dbReference type="Proteomes" id="UP001596058">
    <property type="component" value="Unassembled WGS sequence"/>
</dbReference>
<feature type="coiled-coil region" evidence="1">
    <location>
        <begin position="521"/>
        <end position="555"/>
    </location>
</feature>
<evidence type="ECO:0000313" key="3">
    <source>
        <dbReference type="Proteomes" id="UP001596058"/>
    </source>
</evidence>
<comment type="caution">
    <text evidence="2">The sequence shown here is derived from an EMBL/GenBank/DDBJ whole genome shotgun (WGS) entry which is preliminary data.</text>
</comment>
<proteinExistence type="predicted"/>
<evidence type="ECO:0000256" key="1">
    <source>
        <dbReference type="SAM" id="Coils"/>
    </source>
</evidence>
<evidence type="ECO:0000313" key="2">
    <source>
        <dbReference type="EMBL" id="MFC5835177.1"/>
    </source>
</evidence>
<sequence>MIEELEWALLDGERALLVEGDLRRARERFDVAYRQAAQRGDGPAMARAALGLGGMWVHEHRTAEGASMVRLRQREALALLDGDSSPALRLRVRLAAEDDYRGGGREAILALVSEARTTGDAVALAEALNLAHHCVLGPGHGPLRLELARELIGVASRTGRRADLLVGLLWYAVDLLLEADPHAERALGELRTALERDGHQAIRFVLTAIEVMLAIRGGRFEQAEERAKACYELGVATGDQDAAGWYVCHLAAIRWYQGRIDELVPMLTDLLNSPELPTVDDSPYAGLAVAAATAGDRRLAEGMLARLRDGVLGGVPRTTTWLMSMYAIVETADLLGDAELAAGAAAQLAPYAHLPVMPTPGIACFGSARHSLGVAAITMGDLDQAIVYLRGAVHDNLALGHWPAVALSRSRLGQALALRDGPRDLGARGQLAQAAQEARVLDMTLPRYVGGLVTCQPSGTQWQVEMGGRSALVDHSVGMSHLAALLANPGQEIPAAELAAGSPDPRTSPMSAQRMLDGPAGRAYKNRLAQLDAEIEELESNHQRAQAQARREERDWLVAELASAAGLGGRARGFAGSEERARTAVGKAIRRAVERIAIADPVIGEELRATVRTGVRCSYDPG</sequence>
<dbReference type="EMBL" id="JBHSPA010000118">
    <property type="protein sequence ID" value="MFC5835177.1"/>
    <property type="molecule type" value="Genomic_DNA"/>
</dbReference>
<name>A0ABW1DC50_9ACTN</name>
<keyword evidence="1" id="KW-0175">Coiled coil</keyword>
<organism evidence="2 3">
    <name type="scientific">Nonomuraea insulae</name>
    <dbReference type="NCBI Taxonomy" id="1616787"/>
    <lineage>
        <taxon>Bacteria</taxon>
        <taxon>Bacillati</taxon>
        <taxon>Actinomycetota</taxon>
        <taxon>Actinomycetes</taxon>
        <taxon>Streptosporangiales</taxon>
        <taxon>Streptosporangiaceae</taxon>
        <taxon>Nonomuraea</taxon>
    </lineage>
</organism>
<dbReference type="RefSeq" id="WP_379524586.1">
    <property type="nucleotide sequence ID" value="NZ_JBHSPA010000118.1"/>
</dbReference>
<gene>
    <name evidence="2" type="ORF">ACFPZ3_66075</name>
</gene>
<keyword evidence="3" id="KW-1185">Reference proteome</keyword>
<reference evidence="3" key="1">
    <citation type="journal article" date="2019" name="Int. J. Syst. Evol. Microbiol.">
        <title>The Global Catalogue of Microorganisms (GCM) 10K type strain sequencing project: providing services to taxonomists for standard genome sequencing and annotation.</title>
        <authorList>
            <consortium name="The Broad Institute Genomics Platform"/>
            <consortium name="The Broad Institute Genome Sequencing Center for Infectious Disease"/>
            <person name="Wu L."/>
            <person name="Ma J."/>
        </authorList>
    </citation>
    <scope>NUCLEOTIDE SEQUENCE [LARGE SCALE GENOMIC DNA]</scope>
    <source>
        <strain evidence="3">CCUG 53903</strain>
    </source>
</reference>
<accession>A0ABW1DC50</accession>
<protein>
    <submittedName>
        <fullName evidence="2">Uncharacterized protein</fullName>
    </submittedName>
</protein>